<name>A0ABV5HRW7_9VIBR</name>
<sequence length="147" mass="17192">MVQDYTYPCLSEMSNPELQELSHRLLHRLVPESSVKELFTFEDQQAMDDDKRQELHFDALLRMNAIALSEIPALFASADNPEQNIERMTRLILWHFYAVSFRLQNAISLKTHCDQVEALLNNRPKEAYQWVNSLTRLLHDYAELAKG</sequence>
<protein>
    <submittedName>
        <fullName evidence="1">Exoribonuclease R</fullName>
    </submittedName>
</protein>
<dbReference type="Proteomes" id="UP001589645">
    <property type="component" value="Unassembled WGS sequence"/>
</dbReference>
<proteinExistence type="predicted"/>
<evidence type="ECO:0000313" key="1">
    <source>
        <dbReference type="EMBL" id="MFB9136690.1"/>
    </source>
</evidence>
<evidence type="ECO:0000313" key="2">
    <source>
        <dbReference type="Proteomes" id="UP001589645"/>
    </source>
</evidence>
<dbReference type="RefSeq" id="WP_390195048.1">
    <property type="nucleotide sequence ID" value="NZ_JBHMEP010000006.1"/>
</dbReference>
<organism evidence="1 2">
    <name type="scientific">Vibrio olivae</name>
    <dbReference type="NCBI Taxonomy" id="1243002"/>
    <lineage>
        <taxon>Bacteria</taxon>
        <taxon>Pseudomonadati</taxon>
        <taxon>Pseudomonadota</taxon>
        <taxon>Gammaproteobacteria</taxon>
        <taxon>Vibrionales</taxon>
        <taxon>Vibrionaceae</taxon>
        <taxon>Vibrio</taxon>
    </lineage>
</organism>
<accession>A0ABV5HRW7</accession>
<gene>
    <name evidence="1" type="ORF">ACFFUV_17110</name>
</gene>
<dbReference type="EMBL" id="JBHMEP010000006">
    <property type="protein sequence ID" value="MFB9136690.1"/>
    <property type="molecule type" value="Genomic_DNA"/>
</dbReference>
<keyword evidence="2" id="KW-1185">Reference proteome</keyword>
<comment type="caution">
    <text evidence="1">The sequence shown here is derived from an EMBL/GenBank/DDBJ whole genome shotgun (WGS) entry which is preliminary data.</text>
</comment>
<reference evidence="1 2" key="1">
    <citation type="submission" date="2024-09" db="EMBL/GenBank/DDBJ databases">
        <authorList>
            <person name="Sun Q."/>
            <person name="Mori K."/>
        </authorList>
    </citation>
    <scope>NUCLEOTIDE SEQUENCE [LARGE SCALE GENOMIC DNA]</scope>
    <source>
        <strain evidence="1 2">CECT 8064</strain>
    </source>
</reference>